<dbReference type="CDD" id="cd06260">
    <property type="entry name" value="DUF820-like"/>
    <property type="match status" value="1"/>
</dbReference>
<accession>A0A098S5X5</accession>
<dbReference type="OrthoDB" id="9808428at2"/>
<dbReference type="InterPro" id="IPR011335">
    <property type="entry name" value="Restrct_endonuc-II-like"/>
</dbReference>
<dbReference type="GO" id="GO:0004519">
    <property type="term" value="F:endonuclease activity"/>
    <property type="evidence" value="ECO:0007669"/>
    <property type="project" value="UniProtKB-KW"/>
</dbReference>
<dbReference type="RefSeq" id="WP_044224516.1">
    <property type="nucleotide sequence ID" value="NZ_JBKAGJ010000039.1"/>
</dbReference>
<gene>
    <name evidence="2" type="ORF">IX84_20310</name>
</gene>
<keyword evidence="3" id="KW-1185">Reference proteome</keyword>
<keyword evidence="2" id="KW-0540">Nuclease</keyword>
<dbReference type="STRING" id="1524460.IX84_20310"/>
<evidence type="ECO:0000313" key="2">
    <source>
        <dbReference type="EMBL" id="KGE86632.1"/>
    </source>
</evidence>
<name>A0A098S5X5_9BACT</name>
<evidence type="ECO:0000259" key="1">
    <source>
        <dbReference type="Pfam" id="PF05685"/>
    </source>
</evidence>
<dbReference type="Proteomes" id="UP000029736">
    <property type="component" value="Unassembled WGS sequence"/>
</dbReference>
<feature type="domain" description="Putative restriction endonuclease" evidence="1">
    <location>
        <begin position="17"/>
        <end position="184"/>
    </location>
</feature>
<dbReference type="SUPFAM" id="SSF52980">
    <property type="entry name" value="Restriction endonuclease-like"/>
    <property type="match status" value="1"/>
</dbReference>
<sequence>MITDINQLDLNKRYSYADYLQWEFKERVELIKGRVFKMSPAPSVRHQQVSRNLLHFLDPFLWKKTCQLFHAPFDVKLNKKGKDTVVQPDICVVCDASKLDDQSCNGAPDLIIEILSPGNSRIERKEKFELYEENEVKEYWLVDITENSIIIYTLSEQGHYVGSKPYVTGENAVSTVLPGLDIPLTELFE</sequence>
<dbReference type="InterPro" id="IPR008538">
    <property type="entry name" value="Uma2"/>
</dbReference>
<keyword evidence="2" id="KW-0378">Hydrolase</keyword>
<protein>
    <submittedName>
        <fullName evidence="2">Restriction endonuclease</fullName>
    </submittedName>
</protein>
<dbReference type="PANTHER" id="PTHR36558">
    <property type="entry name" value="GLR1098 PROTEIN"/>
    <property type="match status" value="1"/>
</dbReference>
<dbReference type="PANTHER" id="PTHR36558:SF1">
    <property type="entry name" value="RESTRICTION ENDONUCLEASE DOMAIN-CONTAINING PROTEIN-RELATED"/>
    <property type="match status" value="1"/>
</dbReference>
<dbReference type="Gene3D" id="3.90.1570.10">
    <property type="entry name" value="tt1808, chain A"/>
    <property type="match status" value="1"/>
</dbReference>
<dbReference type="AlphaFoldDB" id="A0A098S5X5"/>
<dbReference type="InterPro" id="IPR012296">
    <property type="entry name" value="Nuclease_put_TT1808"/>
</dbReference>
<reference evidence="2 3" key="1">
    <citation type="journal article" date="2014" name="Int. J. Syst. Evol. Microbiol.">
        <title>Phaeodactylibacter xiamenensis gen. nov., sp. nov., a member of the family Saprospiraceae isolated from the marine alga Phaeodactylum tricornutum.</title>
        <authorList>
            <person name="Chen Z.Jr."/>
            <person name="Lei X."/>
            <person name="Lai Q."/>
            <person name="Li Y."/>
            <person name="Zhang B."/>
            <person name="Zhang J."/>
            <person name="Zhang H."/>
            <person name="Yang L."/>
            <person name="Zheng W."/>
            <person name="Tian Y."/>
            <person name="Yu Z."/>
            <person name="Xu H.Jr."/>
            <person name="Zheng T."/>
        </authorList>
    </citation>
    <scope>NUCLEOTIDE SEQUENCE [LARGE SCALE GENOMIC DNA]</scope>
    <source>
        <strain evidence="2 3">KD52</strain>
    </source>
</reference>
<organism evidence="2 3">
    <name type="scientific">Phaeodactylibacter xiamenensis</name>
    <dbReference type="NCBI Taxonomy" id="1524460"/>
    <lineage>
        <taxon>Bacteria</taxon>
        <taxon>Pseudomonadati</taxon>
        <taxon>Bacteroidota</taxon>
        <taxon>Saprospiria</taxon>
        <taxon>Saprospirales</taxon>
        <taxon>Haliscomenobacteraceae</taxon>
        <taxon>Phaeodactylibacter</taxon>
    </lineage>
</organism>
<dbReference type="Pfam" id="PF05685">
    <property type="entry name" value="Uma2"/>
    <property type="match status" value="1"/>
</dbReference>
<evidence type="ECO:0000313" key="3">
    <source>
        <dbReference type="Proteomes" id="UP000029736"/>
    </source>
</evidence>
<keyword evidence="2" id="KW-0255">Endonuclease</keyword>
<comment type="caution">
    <text evidence="2">The sequence shown here is derived from an EMBL/GenBank/DDBJ whole genome shotgun (WGS) entry which is preliminary data.</text>
</comment>
<dbReference type="EMBL" id="JPOS01000076">
    <property type="protein sequence ID" value="KGE86632.1"/>
    <property type="molecule type" value="Genomic_DNA"/>
</dbReference>
<proteinExistence type="predicted"/>